<evidence type="ECO:0000259" key="1">
    <source>
        <dbReference type="Pfam" id="PF12804"/>
    </source>
</evidence>
<feature type="domain" description="MobA-like NTP transferase" evidence="1">
    <location>
        <begin position="8"/>
        <end position="167"/>
    </location>
</feature>
<dbReference type="PANTHER" id="PTHR43777">
    <property type="entry name" value="MOLYBDENUM COFACTOR CYTIDYLYLTRANSFERASE"/>
    <property type="match status" value="1"/>
</dbReference>
<gene>
    <name evidence="2" type="ORF">ACFSCZ_00685</name>
</gene>
<keyword evidence="2" id="KW-0808">Transferase</keyword>
<dbReference type="Pfam" id="PF12804">
    <property type="entry name" value="NTP_transf_3"/>
    <property type="match status" value="1"/>
</dbReference>
<comment type="caution">
    <text evidence="2">The sequence shown here is derived from an EMBL/GenBank/DDBJ whole genome shotgun (WGS) entry which is preliminary data.</text>
</comment>
<dbReference type="EMBL" id="JBHUEO010000002">
    <property type="protein sequence ID" value="MFD1705264.1"/>
    <property type="molecule type" value="Genomic_DNA"/>
</dbReference>
<dbReference type="PANTHER" id="PTHR43777:SF1">
    <property type="entry name" value="MOLYBDENUM COFACTOR CYTIDYLYLTRANSFERASE"/>
    <property type="match status" value="1"/>
</dbReference>
<proteinExistence type="predicted"/>
<organism evidence="2 3">
    <name type="scientific">Siminovitchia sediminis</name>
    <dbReference type="NCBI Taxonomy" id="1274353"/>
    <lineage>
        <taxon>Bacteria</taxon>
        <taxon>Bacillati</taxon>
        <taxon>Bacillota</taxon>
        <taxon>Bacilli</taxon>
        <taxon>Bacillales</taxon>
        <taxon>Bacillaceae</taxon>
        <taxon>Siminovitchia</taxon>
    </lineage>
</organism>
<reference evidence="3" key="1">
    <citation type="journal article" date="2019" name="Int. J. Syst. Evol. Microbiol.">
        <title>The Global Catalogue of Microorganisms (GCM) 10K type strain sequencing project: providing services to taxonomists for standard genome sequencing and annotation.</title>
        <authorList>
            <consortium name="The Broad Institute Genomics Platform"/>
            <consortium name="The Broad Institute Genome Sequencing Center for Infectious Disease"/>
            <person name="Wu L."/>
            <person name="Ma J."/>
        </authorList>
    </citation>
    <scope>NUCLEOTIDE SEQUENCE [LARGE SCALE GENOMIC DNA]</scope>
    <source>
        <strain evidence="3">CGMCC 1.12295</strain>
    </source>
</reference>
<name>A0ABW4KD75_9BACI</name>
<dbReference type="Gene3D" id="3.90.550.10">
    <property type="entry name" value="Spore Coat Polysaccharide Biosynthesis Protein SpsA, Chain A"/>
    <property type="match status" value="1"/>
</dbReference>
<protein>
    <submittedName>
        <fullName evidence="2">NTP transferase domain-containing protein</fullName>
    </submittedName>
</protein>
<dbReference type="InterPro" id="IPR025877">
    <property type="entry name" value="MobA-like_NTP_Trfase"/>
</dbReference>
<dbReference type="InterPro" id="IPR029044">
    <property type="entry name" value="Nucleotide-diphossugar_trans"/>
</dbReference>
<accession>A0ABW4KD75</accession>
<dbReference type="SUPFAM" id="SSF53448">
    <property type="entry name" value="Nucleotide-diphospho-sugar transferases"/>
    <property type="match status" value="1"/>
</dbReference>
<dbReference type="CDD" id="cd04182">
    <property type="entry name" value="GT_2_like_f"/>
    <property type="match status" value="1"/>
</dbReference>
<dbReference type="GO" id="GO:0016740">
    <property type="term" value="F:transferase activity"/>
    <property type="evidence" value="ECO:0007669"/>
    <property type="project" value="UniProtKB-KW"/>
</dbReference>
<dbReference type="RefSeq" id="WP_380771532.1">
    <property type="nucleotide sequence ID" value="NZ_JBHUEO010000002.1"/>
</dbReference>
<keyword evidence="3" id="KW-1185">Reference proteome</keyword>
<dbReference type="Proteomes" id="UP001597301">
    <property type="component" value="Unassembled WGS sequence"/>
</dbReference>
<sequence>MKNIKTAGILLAAGRSSRMGQLKALLPWNGKMLIHYQIEQMQQAGIDPMIVVLGFQAERLLHSIAGYEVKTVINENYNEGKSSSIRKGLMEIQEQVDGIFISAVDQPVPFEVLIKMKKDLASNKAAVIIPTNENKRGHPILFRGSLHKELLNIREQTKGLRGVIHAYQDQITYLEVNDSSILFNLNRPEDYLKKRQEASNESIRN</sequence>
<evidence type="ECO:0000313" key="2">
    <source>
        <dbReference type="EMBL" id="MFD1705264.1"/>
    </source>
</evidence>
<evidence type="ECO:0000313" key="3">
    <source>
        <dbReference type="Proteomes" id="UP001597301"/>
    </source>
</evidence>